<evidence type="ECO:0000313" key="1">
    <source>
        <dbReference type="EMBL" id="SEJ35992.1"/>
    </source>
</evidence>
<dbReference type="PANTHER" id="PTHR34070">
    <property type="entry name" value="ARMADILLO-TYPE FOLD"/>
    <property type="match status" value="1"/>
</dbReference>
<protein>
    <submittedName>
        <fullName evidence="1">3-methyladenine DNA glycosylase AlkD</fullName>
    </submittedName>
</protein>
<reference evidence="2" key="1">
    <citation type="submission" date="2016-10" db="EMBL/GenBank/DDBJ databases">
        <authorList>
            <person name="Varghese N."/>
            <person name="Submissions S."/>
        </authorList>
    </citation>
    <scope>NUCLEOTIDE SEQUENCE [LARGE SCALE GENOMIC DNA]</scope>
    <source>
        <strain evidence="2">DSM 17934</strain>
    </source>
</reference>
<dbReference type="CDD" id="cd07064">
    <property type="entry name" value="AlkD_like_1"/>
    <property type="match status" value="1"/>
</dbReference>
<dbReference type="PANTHER" id="PTHR34070:SF1">
    <property type="entry name" value="DNA ALKYLATION REPAIR PROTEIN"/>
    <property type="match status" value="1"/>
</dbReference>
<dbReference type="Gene3D" id="1.25.10.90">
    <property type="match status" value="1"/>
</dbReference>
<dbReference type="Proteomes" id="UP000199702">
    <property type="component" value="Unassembled WGS sequence"/>
</dbReference>
<evidence type="ECO:0000313" key="2">
    <source>
        <dbReference type="Proteomes" id="UP000199702"/>
    </source>
</evidence>
<dbReference type="STRING" id="402734.SAMN05660918_0118"/>
<proteinExistence type="predicted"/>
<dbReference type="AlphaFoldDB" id="A0A1H6YFM2"/>
<dbReference type="EMBL" id="FNYA01000012">
    <property type="protein sequence ID" value="SEJ35992.1"/>
    <property type="molecule type" value="Genomic_DNA"/>
</dbReference>
<dbReference type="SUPFAM" id="SSF48371">
    <property type="entry name" value="ARM repeat"/>
    <property type="match status" value="1"/>
</dbReference>
<organism evidence="1 2">
    <name type="scientific">Flavobacterium terrigena</name>
    <dbReference type="NCBI Taxonomy" id="402734"/>
    <lineage>
        <taxon>Bacteria</taxon>
        <taxon>Pseudomonadati</taxon>
        <taxon>Bacteroidota</taxon>
        <taxon>Flavobacteriia</taxon>
        <taxon>Flavobacteriales</taxon>
        <taxon>Flavobacteriaceae</taxon>
        <taxon>Flavobacterium</taxon>
    </lineage>
</organism>
<name>A0A1H6YFM2_9FLAO</name>
<keyword evidence="2" id="KW-1185">Reference proteome</keyword>
<sequence length="222" mass="26184">MSLITEIKQSFEVNEDVVYGQKQSDYLKNNFPFYGIPTQARREILKNCAAEYQEDIKDNFRTICWELYQFPHREMHHAAIDIFLKEIKKKFQINDIHLIEKLIITNSWWDSVDTLAKYAVGGYLTKFPEKKYAIIDQFSNSDNMWLNRTAIIFQLGYKQKTDFNLLISECEKHKHSNEFFIQKAIGWALREYGSVNPSGVLEYVNQANLKPLSKKEAIRKII</sequence>
<dbReference type="RefSeq" id="WP_091315939.1">
    <property type="nucleotide sequence ID" value="NZ_CBCSJU010000001.1"/>
</dbReference>
<dbReference type="InterPro" id="IPR014825">
    <property type="entry name" value="DNA_alkylation"/>
</dbReference>
<dbReference type="OrthoDB" id="9775346at2"/>
<gene>
    <name evidence="1" type="ORF">SAMN05660918_0118</name>
</gene>
<dbReference type="InterPro" id="IPR016024">
    <property type="entry name" value="ARM-type_fold"/>
</dbReference>
<accession>A0A1H6YFM2</accession>
<dbReference type="Pfam" id="PF08713">
    <property type="entry name" value="DNA_alkylation"/>
    <property type="match status" value="1"/>
</dbReference>